<comment type="cofactor">
    <cofactor evidence="1">
        <name>Mg(2+)</name>
        <dbReference type="ChEBI" id="CHEBI:18420"/>
    </cofactor>
</comment>
<protein>
    <submittedName>
        <fullName evidence="10">UbiA-domain-containing protein</fullName>
    </submittedName>
</protein>
<accession>A0A6A6V163</accession>
<evidence type="ECO:0000256" key="3">
    <source>
        <dbReference type="ARBA" id="ARBA00004721"/>
    </source>
</evidence>
<evidence type="ECO:0000256" key="7">
    <source>
        <dbReference type="ARBA" id="ARBA00022989"/>
    </source>
</evidence>
<dbReference type="InterPro" id="IPR044878">
    <property type="entry name" value="UbiA_sf"/>
</dbReference>
<keyword evidence="11" id="KW-1185">Reference proteome</keyword>
<reference evidence="10" key="1">
    <citation type="journal article" date="2020" name="Stud. Mycol.">
        <title>101 Dothideomycetes genomes: a test case for predicting lifestyles and emergence of pathogens.</title>
        <authorList>
            <person name="Haridas S."/>
            <person name="Albert R."/>
            <person name="Binder M."/>
            <person name="Bloem J."/>
            <person name="Labutti K."/>
            <person name="Salamov A."/>
            <person name="Andreopoulos B."/>
            <person name="Baker S."/>
            <person name="Barry K."/>
            <person name="Bills G."/>
            <person name="Bluhm B."/>
            <person name="Cannon C."/>
            <person name="Castanera R."/>
            <person name="Culley D."/>
            <person name="Daum C."/>
            <person name="Ezra D."/>
            <person name="Gonzalez J."/>
            <person name="Henrissat B."/>
            <person name="Kuo A."/>
            <person name="Liang C."/>
            <person name="Lipzen A."/>
            <person name="Lutzoni F."/>
            <person name="Magnuson J."/>
            <person name="Mondo S."/>
            <person name="Nolan M."/>
            <person name="Ohm R."/>
            <person name="Pangilinan J."/>
            <person name="Park H.-J."/>
            <person name="Ramirez L."/>
            <person name="Alfaro M."/>
            <person name="Sun H."/>
            <person name="Tritt A."/>
            <person name="Yoshinaga Y."/>
            <person name="Zwiers L.-H."/>
            <person name="Turgeon B."/>
            <person name="Goodwin S."/>
            <person name="Spatafora J."/>
            <person name="Crous P."/>
            <person name="Grigoriev I."/>
        </authorList>
    </citation>
    <scope>NUCLEOTIDE SEQUENCE</scope>
    <source>
        <strain evidence="10">CBS 119925</strain>
    </source>
</reference>
<gene>
    <name evidence="10" type="ORF">M011DRAFT_470699</name>
</gene>
<evidence type="ECO:0000256" key="2">
    <source>
        <dbReference type="ARBA" id="ARBA00004141"/>
    </source>
</evidence>
<evidence type="ECO:0000313" key="10">
    <source>
        <dbReference type="EMBL" id="KAF2744282.1"/>
    </source>
</evidence>
<dbReference type="GO" id="GO:0016114">
    <property type="term" value="P:terpenoid biosynthetic process"/>
    <property type="evidence" value="ECO:0007669"/>
    <property type="project" value="UniProtKB-UniPathway"/>
</dbReference>
<dbReference type="OrthoDB" id="18170at2759"/>
<keyword evidence="8 9" id="KW-0472">Membrane</keyword>
<dbReference type="Proteomes" id="UP000799440">
    <property type="component" value="Unassembled WGS sequence"/>
</dbReference>
<dbReference type="InterPro" id="IPR000537">
    <property type="entry name" value="UbiA_prenyltransferase"/>
</dbReference>
<evidence type="ECO:0000256" key="9">
    <source>
        <dbReference type="SAM" id="Phobius"/>
    </source>
</evidence>
<dbReference type="CDD" id="cd13959">
    <property type="entry name" value="PT_UbiA_COQ2"/>
    <property type="match status" value="1"/>
</dbReference>
<evidence type="ECO:0000256" key="5">
    <source>
        <dbReference type="ARBA" id="ARBA00022679"/>
    </source>
</evidence>
<dbReference type="Gene3D" id="1.20.120.1780">
    <property type="entry name" value="UbiA prenyltransferase"/>
    <property type="match status" value="1"/>
</dbReference>
<feature type="transmembrane region" description="Helical" evidence="9">
    <location>
        <begin position="260"/>
        <end position="279"/>
    </location>
</feature>
<sequence length="377" mass="40736">MDGTSCHRISTSSKTLQKQISDLSEKSQQHDLSQQYGGRHSANWVDTLPKSWIPFIQLARLSPPVGLCLVIFPHVIGFLHGALLLKIETQSLNSDSSTRLPVKTLVPSVLGPYLSPRVAAPATPAILLAAGSFFLSNAGHAWNDVVDAPYDALVARTRQRPIVRGAVSRSAALLFTMSQVVALAATLWALLPNTALQIAWPGILANLYYPFAKRHTHFAQYVLGVCLNTGVLVGTASVLEAGGYGQGKSNWTDATATSTACLTAAMVLWTVIYDTIYAFQDREDDVKVGLKSTAVLFNTWTKTFLTVNLGVMVVLLAYVGRTLELGLMYYGFSVGGCTIPLGAMIACVDLSSPSNCWWWFKHAFWLTGSSIAVGLLV</sequence>
<organism evidence="10 11">
    <name type="scientific">Sporormia fimetaria CBS 119925</name>
    <dbReference type="NCBI Taxonomy" id="1340428"/>
    <lineage>
        <taxon>Eukaryota</taxon>
        <taxon>Fungi</taxon>
        <taxon>Dikarya</taxon>
        <taxon>Ascomycota</taxon>
        <taxon>Pezizomycotina</taxon>
        <taxon>Dothideomycetes</taxon>
        <taxon>Pleosporomycetidae</taxon>
        <taxon>Pleosporales</taxon>
        <taxon>Sporormiaceae</taxon>
        <taxon>Sporormia</taxon>
    </lineage>
</organism>
<feature type="transmembrane region" description="Helical" evidence="9">
    <location>
        <begin position="327"/>
        <end position="346"/>
    </location>
</feature>
<keyword evidence="7 9" id="KW-1133">Transmembrane helix</keyword>
<dbReference type="GO" id="GO:0005743">
    <property type="term" value="C:mitochondrial inner membrane"/>
    <property type="evidence" value="ECO:0007669"/>
    <property type="project" value="TreeGrafter"/>
</dbReference>
<evidence type="ECO:0000256" key="4">
    <source>
        <dbReference type="ARBA" id="ARBA00005985"/>
    </source>
</evidence>
<keyword evidence="6 9" id="KW-0812">Transmembrane</keyword>
<evidence type="ECO:0000256" key="6">
    <source>
        <dbReference type="ARBA" id="ARBA00022692"/>
    </source>
</evidence>
<dbReference type="GO" id="GO:0006744">
    <property type="term" value="P:ubiquinone biosynthetic process"/>
    <property type="evidence" value="ECO:0007669"/>
    <property type="project" value="TreeGrafter"/>
</dbReference>
<dbReference type="Pfam" id="PF01040">
    <property type="entry name" value="UbiA"/>
    <property type="match status" value="1"/>
</dbReference>
<dbReference type="InterPro" id="IPR030470">
    <property type="entry name" value="UbiA_prenylTrfase_CS"/>
</dbReference>
<dbReference type="PANTHER" id="PTHR11048:SF39">
    <property type="entry name" value="POLYPRENYL TRANSFERASE AUSN"/>
    <property type="match status" value="1"/>
</dbReference>
<comment type="pathway">
    <text evidence="3">Secondary metabolite biosynthesis; terpenoid biosynthesis.</text>
</comment>
<feature type="transmembrane region" description="Helical" evidence="9">
    <location>
        <begin position="166"/>
        <end position="191"/>
    </location>
</feature>
<dbReference type="EMBL" id="MU006590">
    <property type="protein sequence ID" value="KAF2744282.1"/>
    <property type="molecule type" value="Genomic_DNA"/>
</dbReference>
<dbReference type="InterPro" id="IPR039653">
    <property type="entry name" value="Prenyltransferase"/>
</dbReference>
<dbReference type="AlphaFoldDB" id="A0A6A6V163"/>
<evidence type="ECO:0000313" key="11">
    <source>
        <dbReference type="Proteomes" id="UP000799440"/>
    </source>
</evidence>
<name>A0A6A6V163_9PLEO</name>
<dbReference type="PROSITE" id="PS00943">
    <property type="entry name" value="UBIA"/>
    <property type="match status" value="1"/>
</dbReference>
<comment type="similarity">
    <text evidence="4">Belongs to the UbiA prenyltransferase family.</text>
</comment>
<proteinExistence type="inferred from homology"/>
<dbReference type="FunFam" id="1.20.120.1780:FF:000001">
    <property type="entry name" value="4-hydroxybenzoate octaprenyltransferase"/>
    <property type="match status" value="1"/>
</dbReference>
<keyword evidence="5" id="KW-0808">Transferase</keyword>
<dbReference type="UniPathway" id="UPA00213"/>
<evidence type="ECO:0000256" key="1">
    <source>
        <dbReference type="ARBA" id="ARBA00001946"/>
    </source>
</evidence>
<feature type="transmembrane region" description="Helical" evidence="9">
    <location>
        <begin position="299"/>
        <end position="320"/>
    </location>
</feature>
<dbReference type="GO" id="GO:0008412">
    <property type="term" value="F:4-hydroxybenzoate polyprenyltransferase activity"/>
    <property type="evidence" value="ECO:0007669"/>
    <property type="project" value="TreeGrafter"/>
</dbReference>
<comment type="subcellular location">
    <subcellularLocation>
        <location evidence="2">Membrane</location>
        <topology evidence="2">Multi-pass membrane protein</topology>
    </subcellularLocation>
</comment>
<evidence type="ECO:0000256" key="8">
    <source>
        <dbReference type="ARBA" id="ARBA00023136"/>
    </source>
</evidence>
<dbReference type="Gene3D" id="1.10.357.140">
    <property type="entry name" value="UbiA prenyltransferase"/>
    <property type="match status" value="1"/>
</dbReference>
<dbReference type="PANTHER" id="PTHR11048">
    <property type="entry name" value="PRENYLTRANSFERASES"/>
    <property type="match status" value="1"/>
</dbReference>
<feature type="transmembrane region" description="Helical" evidence="9">
    <location>
        <begin position="218"/>
        <end position="239"/>
    </location>
</feature>